<evidence type="ECO:0000313" key="3">
    <source>
        <dbReference type="EMBL" id="KAF5367813.1"/>
    </source>
</evidence>
<feature type="domain" description="DUF6534" evidence="2">
    <location>
        <begin position="178"/>
        <end position="278"/>
    </location>
</feature>
<evidence type="ECO:0000313" key="4">
    <source>
        <dbReference type="Proteomes" id="UP000518752"/>
    </source>
</evidence>
<dbReference type="Pfam" id="PF20152">
    <property type="entry name" value="DUF6534"/>
    <property type="match status" value="1"/>
</dbReference>
<feature type="transmembrane region" description="Helical" evidence="1">
    <location>
        <begin position="171"/>
        <end position="193"/>
    </location>
</feature>
<keyword evidence="1" id="KW-0812">Transmembrane</keyword>
<reference evidence="3 4" key="1">
    <citation type="journal article" date="2020" name="ISME J.">
        <title>Uncovering the hidden diversity of litter-decomposition mechanisms in mushroom-forming fungi.</title>
        <authorList>
            <person name="Floudas D."/>
            <person name="Bentzer J."/>
            <person name="Ahren D."/>
            <person name="Johansson T."/>
            <person name="Persson P."/>
            <person name="Tunlid A."/>
        </authorList>
    </citation>
    <scope>NUCLEOTIDE SEQUENCE [LARGE SCALE GENOMIC DNA]</scope>
    <source>
        <strain evidence="3 4">CBS 406.79</strain>
    </source>
</reference>
<evidence type="ECO:0000256" key="1">
    <source>
        <dbReference type="SAM" id="Phobius"/>
    </source>
</evidence>
<comment type="caution">
    <text evidence="3">The sequence shown here is derived from an EMBL/GenBank/DDBJ whole genome shotgun (WGS) entry which is preliminary data.</text>
</comment>
<keyword evidence="1" id="KW-0472">Membrane</keyword>
<dbReference type="AlphaFoldDB" id="A0A8H5GMR1"/>
<dbReference type="EMBL" id="JAACJN010000140">
    <property type="protein sequence ID" value="KAF5367813.1"/>
    <property type="molecule type" value="Genomic_DNA"/>
</dbReference>
<protein>
    <recommendedName>
        <fullName evidence="2">DUF6534 domain-containing protein</fullName>
    </recommendedName>
</protein>
<organism evidence="3 4">
    <name type="scientific">Collybiopsis confluens</name>
    <dbReference type="NCBI Taxonomy" id="2823264"/>
    <lineage>
        <taxon>Eukaryota</taxon>
        <taxon>Fungi</taxon>
        <taxon>Dikarya</taxon>
        <taxon>Basidiomycota</taxon>
        <taxon>Agaricomycotina</taxon>
        <taxon>Agaricomycetes</taxon>
        <taxon>Agaricomycetidae</taxon>
        <taxon>Agaricales</taxon>
        <taxon>Marasmiineae</taxon>
        <taxon>Omphalotaceae</taxon>
        <taxon>Collybiopsis</taxon>
    </lineage>
</organism>
<dbReference type="Proteomes" id="UP000518752">
    <property type="component" value="Unassembled WGS sequence"/>
</dbReference>
<name>A0A8H5GMR1_9AGAR</name>
<evidence type="ECO:0000259" key="2">
    <source>
        <dbReference type="Pfam" id="PF20152"/>
    </source>
</evidence>
<dbReference type="OrthoDB" id="3183258at2759"/>
<feature type="transmembrane region" description="Helical" evidence="1">
    <location>
        <begin position="12"/>
        <end position="36"/>
    </location>
</feature>
<dbReference type="PANTHER" id="PTHR40465:SF1">
    <property type="entry name" value="DUF6534 DOMAIN-CONTAINING PROTEIN"/>
    <property type="match status" value="1"/>
</dbReference>
<accession>A0A8H5GMR1</accession>
<dbReference type="PANTHER" id="PTHR40465">
    <property type="entry name" value="CHROMOSOME 1, WHOLE GENOME SHOTGUN SEQUENCE"/>
    <property type="match status" value="1"/>
</dbReference>
<feature type="transmembrane region" description="Helical" evidence="1">
    <location>
        <begin position="42"/>
        <end position="63"/>
    </location>
</feature>
<feature type="transmembrane region" description="Helical" evidence="1">
    <location>
        <begin position="131"/>
        <end position="151"/>
    </location>
</feature>
<dbReference type="InterPro" id="IPR045339">
    <property type="entry name" value="DUF6534"/>
</dbReference>
<sequence length="374" mass="42277">MRNGPAGIAHGPLLIGFIFNVALFGLLTGQVFHYHTAYKDRIWIRCLVNMIYLMNIVSTAFIAEYLYDSLIFHFGDVVSLTRANWVFATGYHICTAPVREYHGQPSTQSPSQFCVQIFFTWRIKEVTKNNWMALFVFLSALISIMGSLATAVQVAQHPVFEEFVSFKEWALLWLLGSSTCDIVITVILVLYLVRNLNRTRYFFDSTCQRKQKTGFKSSDKLVDRIIRMTVRTGLLTTVCAIVDAMVYLLDPTGTHLIFNLPLAKLYSVTFMSSLNSREDWALGKSRNLRSTVSTIGSERVSSNIRSFCKKISNSSSSSLGTVVVPEVHIRVERHEMKHVSRVPNSEAAFRNCVDRRDGVKIEGKHVPLEAANIV</sequence>
<keyword evidence="1" id="KW-1133">Transmembrane helix</keyword>
<feature type="transmembrane region" description="Helical" evidence="1">
    <location>
        <begin position="230"/>
        <end position="249"/>
    </location>
</feature>
<gene>
    <name evidence="3" type="ORF">D9757_010325</name>
</gene>
<keyword evidence="4" id="KW-1185">Reference proteome</keyword>
<proteinExistence type="predicted"/>